<dbReference type="SUPFAM" id="SSF89155">
    <property type="entry name" value="TorD-like"/>
    <property type="match status" value="1"/>
</dbReference>
<dbReference type="InterPro" id="IPR020945">
    <property type="entry name" value="DMSO/NO3_reduct_chaperone"/>
</dbReference>
<dbReference type="GO" id="GO:0051131">
    <property type="term" value="P:chaperone-mediated protein complex assembly"/>
    <property type="evidence" value="ECO:0007669"/>
    <property type="project" value="InterPro"/>
</dbReference>
<dbReference type="GO" id="GO:0051082">
    <property type="term" value="F:unfolded protein binding"/>
    <property type="evidence" value="ECO:0007669"/>
    <property type="project" value="InterPro"/>
</dbReference>
<evidence type="ECO:0000256" key="2">
    <source>
        <dbReference type="SAM" id="MobiDB-lite"/>
    </source>
</evidence>
<name>A0A1E3RVB1_9MYCO</name>
<reference evidence="4" key="1">
    <citation type="submission" date="2016-09" db="EMBL/GenBank/DDBJ databases">
        <authorList>
            <person name="Greninger A.L."/>
            <person name="Jerome K.R."/>
            <person name="Mcnair B."/>
            <person name="Wallis C."/>
            <person name="Fang F."/>
        </authorList>
    </citation>
    <scope>NUCLEOTIDE SEQUENCE [LARGE SCALE GENOMIC DNA]</scope>
    <source>
        <strain evidence="4">M7</strain>
    </source>
</reference>
<keyword evidence="4" id="KW-1185">Reference proteome</keyword>
<evidence type="ECO:0000313" key="4">
    <source>
        <dbReference type="Proteomes" id="UP000094243"/>
    </source>
</evidence>
<protein>
    <submittedName>
        <fullName evidence="3">Nitrate reductase molybdenum cofactor assembly chaperone</fullName>
    </submittedName>
</protein>
<evidence type="ECO:0000313" key="3">
    <source>
        <dbReference type="EMBL" id="ODQ93845.1"/>
    </source>
</evidence>
<dbReference type="NCBIfam" id="TIGR00684">
    <property type="entry name" value="narJ"/>
    <property type="match status" value="1"/>
</dbReference>
<comment type="caution">
    <text evidence="3">The sequence shown here is derived from an EMBL/GenBank/DDBJ whole genome shotgun (WGS) entry which is preliminary data.</text>
</comment>
<sequence>MKIPGRKSNSVALADRLVWQTASLLLCYPDDHCAQRLHTVDEMLAHIGDPAAALLGRTAAALRDGDWTSAAARYVETFDLRRSSTMYLTYWTAGDTRNRGHHMLAFNNAYRDAGVPPPCAEAPDYLPVVLEFAATVDPVGGRRLLVDHRVPIDVLYTSLNDADSPYAHAVAAVRHTLPEPTDQEARRAQRLAEAGPPAEAVGLEPFTLTVPPRRAGAGIELSATEGAR</sequence>
<dbReference type="Pfam" id="PF02613">
    <property type="entry name" value="Nitrate_red_del"/>
    <property type="match status" value="1"/>
</dbReference>
<dbReference type="OrthoDB" id="4307003at2"/>
<dbReference type="Gene3D" id="1.10.3480.10">
    <property type="entry name" value="TorD-like"/>
    <property type="match status" value="1"/>
</dbReference>
<feature type="region of interest" description="Disordered" evidence="2">
    <location>
        <begin position="178"/>
        <end position="198"/>
    </location>
</feature>
<dbReference type="PANTHER" id="PTHR43680:SF2">
    <property type="entry name" value="NITRATE REDUCTASE MOLYBDENUM COFACTOR ASSEMBLY CHAPERONE NARJ"/>
    <property type="match status" value="1"/>
</dbReference>
<dbReference type="AlphaFoldDB" id="A0A1E3RVB1"/>
<dbReference type="InterPro" id="IPR036411">
    <property type="entry name" value="TorD-like_sf"/>
</dbReference>
<evidence type="ECO:0000256" key="1">
    <source>
        <dbReference type="ARBA" id="ARBA00023063"/>
    </source>
</evidence>
<organism evidence="3 4">
    <name type="scientific">Mycolicibacterium holsaticum</name>
    <dbReference type="NCBI Taxonomy" id="152142"/>
    <lineage>
        <taxon>Bacteria</taxon>
        <taxon>Bacillati</taxon>
        <taxon>Actinomycetota</taxon>
        <taxon>Actinomycetes</taxon>
        <taxon>Mycobacteriales</taxon>
        <taxon>Mycobacteriaceae</taxon>
        <taxon>Mycolicibacterium</taxon>
    </lineage>
</organism>
<gene>
    <name evidence="3" type="ORF">BHQ17_11695</name>
</gene>
<dbReference type="GO" id="GO:0042128">
    <property type="term" value="P:nitrate assimilation"/>
    <property type="evidence" value="ECO:0007669"/>
    <property type="project" value="UniProtKB-KW"/>
</dbReference>
<dbReference type="GO" id="GO:0016530">
    <property type="term" value="F:metallochaperone activity"/>
    <property type="evidence" value="ECO:0007669"/>
    <property type="project" value="TreeGrafter"/>
</dbReference>
<dbReference type="InterPro" id="IPR003765">
    <property type="entry name" value="NO3_reductase_chaperone_NarJ"/>
</dbReference>
<dbReference type="Proteomes" id="UP000094243">
    <property type="component" value="Unassembled WGS sequence"/>
</dbReference>
<keyword evidence="1" id="KW-0534">Nitrate assimilation</keyword>
<dbReference type="EMBL" id="MIGZ01000057">
    <property type="protein sequence ID" value="ODQ93845.1"/>
    <property type="molecule type" value="Genomic_DNA"/>
</dbReference>
<accession>A0A1E3RVB1</accession>
<dbReference type="RefSeq" id="WP_069405364.1">
    <property type="nucleotide sequence ID" value="NZ_MIGZ01000057.1"/>
</dbReference>
<proteinExistence type="predicted"/>
<dbReference type="PANTHER" id="PTHR43680">
    <property type="entry name" value="NITRATE REDUCTASE MOLYBDENUM COFACTOR ASSEMBLY CHAPERONE"/>
    <property type="match status" value="1"/>
</dbReference>